<keyword evidence="2" id="KW-1185">Reference proteome</keyword>
<evidence type="ECO:0000313" key="1">
    <source>
        <dbReference type="EMBL" id="KAH9361505.1"/>
    </source>
</evidence>
<evidence type="ECO:0000313" key="2">
    <source>
        <dbReference type="Proteomes" id="UP000821853"/>
    </source>
</evidence>
<protein>
    <submittedName>
        <fullName evidence="1">Uncharacterized protein</fullName>
    </submittedName>
</protein>
<sequence>MPCIARPFVPTSTFQNATSLLAQCMVPPVYDQKPVRMAPVQQHYGRAYQYIKSPDGVEAKSFAGARVPSGSAQ</sequence>
<dbReference type="VEuPathDB" id="VectorBase:HLOH_056838"/>
<comment type="caution">
    <text evidence="1">The sequence shown here is derived from an EMBL/GenBank/DDBJ whole genome shotgun (WGS) entry which is preliminary data.</text>
</comment>
<dbReference type="Proteomes" id="UP000821853">
    <property type="component" value="Chromosome 1"/>
</dbReference>
<organism evidence="1 2">
    <name type="scientific">Haemaphysalis longicornis</name>
    <name type="common">Bush tick</name>
    <dbReference type="NCBI Taxonomy" id="44386"/>
    <lineage>
        <taxon>Eukaryota</taxon>
        <taxon>Metazoa</taxon>
        <taxon>Ecdysozoa</taxon>
        <taxon>Arthropoda</taxon>
        <taxon>Chelicerata</taxon>
        <taxon>Arachnida</taxon>
        <taxon>Acari</taxon>
        <taxon>Parasitiformes</taxon>
        <taxon>Ixodida</taxon>
        <taxon>Ixodoidea</taxon>
        <taxon>Ixodidae</taxon>
        <taxon>Haemaphysalinae</taxon>
        <taxon>Haemaphysalis</taxon>
    </lineage>
</organism>
<reference evidence="1 2" key="1">
    <citation type="journal article" date="2020" name="Cell">
        <title>Large-Scale Comparative Analyses of Tick Genomes Elucidate Their Genetic Diversity and Vector Capacities.</title>
        <authorList>
            <consortium name="Tick Genome and Microbiome Consortium (TIGMIC)"/>
            <person name="Jia N."/>
            <person name="Wang J."/>
            <person name="Shi W."/>
            <person name="Du L."/>
            <person name="Sun Y."/>
            <person name="Zhan W."/>
            <person name="Jiang J.F."/>
            <person name="Wang Q."/>
            <person name="Zhang B."/>
            <person name="Ji P."/>
            <person name="Bell-Sakyi L."/>
            <person name="Cui X.M."/>
            <person name="Yuan T.T."/>
            <person name="Jiang B.G."/>
            <person name="Yang W.F."/>
            <person name="Lam T.T."/>
            <person name="Chang Q.C."/>
            <person name="Ding S.J."/>
            <person name="Wang X.J."/>
            <person name="Zhu J.G."/>
            <person name="Ruan X.D."/>
            <person name="Zhao L."/>
            <person name="Wei J.T."/>
            <person name="Ye R.Z."/>
            <person name="Que T.C."/>
            <person name="Du C.H."/>
            <person name="Zhou Y.H."/>
            <person name="Cheng J.X."/>
            <person name="Dai P.F."/>
            <person name="Guo W.B."/>
            <person name="Han X.H."/>
            <person name="Huang E.J."/>
            <person name="Li L.F."/>
            <person name="Wei W."/>
            <person name="Gao Y.C."/>
            <person name="Liu J.Z."/>
            <person name="Shao H.Z."/>
            <person name="Wang X."/>
            <person name="Wang C.C."/>
            <person name="Yang T.C."/>
            <person name="Huo Q.B."/>
            <person name="Li W."/>
            <person name="Chen H.Y."/>
            <person name="Chen S.E."/>
            <person name="Zhou L.G."/>
            <person name="Ni X.B."/>
            <person name="Tian J.H."/>
            <person name="Sheng Y."/>
            <person name="Liu T."/>
            <person name="Pan Y.S."/>
            <person name="Xia L.Y."/>
            <person name="Li J."/>
            <person name="Zhao F."/>
            <person name="Cao W.C."/>
        </authorList>
    </citation>
    <scope>NUCLEOTIDE SEQUENCE [LARGE SCALE GENOMIC DNA]</scope>
    <source>
        <strain evidence="1">HaeL-2018</strain>
    </source>
</reference>
<dbReference type="AlphaFoldDB" id="A0A9J6FGF9"/>
<gene>
    <name evidence="1" type="ORF">HPB48_021878</name>
</gene>
<proteinExistence type="predicted"/>
<name>A0A9J6FGF9_HAELO</name>
<accession>A0A9J6FGF9</accession>
<dbReference type="EMBL" id="JABSTR010000001">
    <property type="protein sequence ID" value="KAH9361505.1"/>
    <property type="molecule type" value="Genomic_DNA"/>
</dbReference>